<dbReference type="PROSITE" id="PS50110">
    <property type="entry name" value="RESPONSE_REGULATORY"/>
    <property type="match status" value="1"/>
</dbReference>
<organism evidence="4 5">
    <name type="scientific">Hymenobacter oligotrophus</name>
    <dbReference type="NCBI Taxonomy" id="2319843"/>
    <lineage>
        <taxon>Bacteria</taxon>
        <taxon>Pseudomonadati</taxon>
        <taxon>Bacteroidota</taxon>
        <taxon>Cytophagia</taxon>
        <taxon>Cytophagales</taxon>
        <taxon>Hymenobacteraceae</taxon>
        <taxon>Hymenobacter</taxon>
    </lineage>
</organism>
<dbReference type="Gene3D" id="2.40.50.1020">
    <property type="entry name" value="LytTr DNA-binding domain"/>
    <property type="match status" value="1"/>
</dbReference>
<dbReference type="SUPFAM" id="SSF52172">
    <property type="entry name" value="CheY-like"/>
    <property type="match status" value="1"/>
</dbReference>
<protein>
    <submittedName>
        <fullName evidence="4">DNA-binding response regulator</fullName>
    </submittedName>
</protein>
<dbReference type="Gene3D" id="3.40.50.2300">
    <property type="match status" value="1"/>
</dbReference>
<accession>A0A3B7QZJ2</accession>
<dbReference type="Proteomes" id="UP000262802">
    <property type="component" value="Chromosome"/>
</dbReference>
<keyword evidence="5" id="KW-1185">Reference proteome</keyword>
<dbReference type="KEGG" id="hyh:D3Y59_07095"/>
<reference evidence="4 5" key="1">
    <citation type="submission" date="2018-09" db="EMBL/GenBank/DDBJ databases">
        <title>Hymenobacter medium sp. nov., isolated from R2A medium.</title>
        <authorList>
            <person name="Yingchao G."/>
        </authorList>
    </citation>
    <scope>NUCLEOTIDE SEQUENCE [LARGE SCALE GENOMIC DNA]</scope>
    <source>
        <strain evidence="5">sh-6</strain>
    </source>
</reference>
<evidence type="ECO:0000313" key="5">
    <source>
        <dbReference type="Proteomes" id="UP000262802"/>
    </source>
</evidence>
<keyword evidence="4" id="KW-0238">DNA-binding</keyword>
<dbReference type="SMART" id="SM00448">
    <property type="entry name" value="REC"/>
    <property type="match status" value="1"/>
</dbReference>
<dbReference type="PROSITE" id="PS50930">
    <property type="entry name" value="HTH_LYTTR"/>
    <property type="match status" value="1"/>
</dbReference>
<gene>
    <name evidence="4" type="ORF">D3Y59_07095</name>
</gene>
<dbReference type="EMBL" id="CP032317">
    <property type="protein sequence ID" value="AYA36842.1"/>
    <property type="molecule type" value="Genomic_DNA"/>
</dbReference>
<evidence type="ECO:0000313" key="4">
    <source>
        <dbReference type="EMBL" id="AYA36842.1"/>
    </source>
</evidence>
<dbReference type="RefSeq" id="WP_119444420.1">
    <property type="nucleotide sequence ID" value="NZ_CP032317.1"/>
</dbReference>
<feature type="modified residue" description="4-aspartylphosphate" evidence="1">
    <location>
        <position position="53"/>
    </location>
</feature>
<dbReference type="SMART" id="SM00850">
    <property type="entry name" value="LytTR"/>
    <property type="match status" value="1"/>
</dbReference>
<dbReference type="AlphaFoldDB" id="A0A3B7QZJ2"/>
<dbReference type="InterPro" id="IPR011006">
    <property type="entry name" value="CheY-like_superfamily"/>
</dbReference>
<dbReference type="OrthoDB" id="1646880at2"/>
<dbReference type="Pfam" id="PF00072">
    <property type="entry name" value="Response_reg"/>
    <property type="match status" value="1"/>
</dbReference>
<sequence>MTALIIDDEAPARTIVRQYLADFPQVRIVGECADGLAAAESIARLQPELVFLDIQMPGLNGFEVLARLEQVPRVVFSTAYDQYALSAFEAGAIDYLLKPYDRARFRRAVERVLQHTTADAPDANLQRLLQRLEDARTTPPTPAAPAAFPPRLFVPQGARLVAVPIETIRWVEAAGDYATLHTTTGQHLSNLGITALKARLDPQRFLRIHRSVLVALNAVLELERDGSGGYYATLEGGKVVRVSRSYADALRPLLG</sequence>
<dbReference type="InterPro" id="IPR001789">
    <property type="entry name" value="Sig_transdc_resp-reg_receiver"/>
</dbReference>
<dbReference type="InterPro" id="IPR007492">
    <property type="entry name" value="LytTR_DNA-bd_dom"/>
</dbReference>
<feature type="domain" description="Response regulatory" evidence="2">
    <location>
        <begin position="2"/>
        <end position="113"/>
    </location>
</feature>
<dbReference type="GO" id="GO:0000156">
    <property type="term" value="F:phosphorelay response regulator activity"/>
    <property type="evidence" value="ECO:0007669"/>
    <property type="project" value="InterPro"/>
</dbReference>
<proteinExistence type="predicted"/>
<keyword evidence="1" id="KW-0597">Phosphoprotein</keyword>
<dbReference type="Pfam" id="PF04397">
    <property type="entry name" value="LytTR"/>
    <property type="match status" value="1"/>
</dbReference>
<name>A0A3B7QZJ2_9BACT</name>
<evidence type="ECO:0000256" key="1">
    <source>
        <dbReference type="PROSITE-ProRule" id="PRU00169"/>
    </source>
</evidence>
<dbReference type="PANTHER" id="PTHR37299">
    <property type="entry name" value="TRANSCRIPTIONAL REGULATOR-RELATED"/>
    <property type="match status" value="1"/>
</dbReference>
<feature type="domain" description="HTH LytTR-type" evidence="3">
    <location>
        <begin position="152"/>
        <end position="255"/>
    </location>
</feature>
<evidence type="ECO:0000259" key="3">
    <source>
        <dbReference type="PROSITE" id="PS50930"/>
    </source>
</evidence>
<dbReference type="GO" id="GO:0003677">
    <property type="term" value="F:DNA binding"/>
    <property type="evidence" value="ECO:0007669"/>
    <property type="project" value="UniProtKB-KW"/>
</dbReference>
<dbReference type="PANTHER" id="PTHR37299:SF1">
    <property type="entry name" value="STAGE 0 SPORULATION PROTEIN A HOMOLOG"/>
    <property type="match status" value="1"/>
</dbReference>
<dbReference type="InterPro" id="IPR046947">
    <property type="entry name" value="LytR-like"/>
</dbReference>
<evidence type="ECO:0000259" key="2">
    <source>
        <dbReference type="PROSITE" id="PS50110"/>
    </source>
</evidence>